<dbReference type="KEGG" id="mtp:Mthe_0734"/>
<dbReference type="RefSeq" id="WP_011695920.1">
    <property type="nucleotide sequence ID" value="NC_008553.1"/>
</dbReference>
<dbReference type="Pfam" id="PF23477">
    <property type="entry name" value="zf_Tbcl_2"/>
    <property type="match status" value="1"/>
</dbReference>
<reference evidence="2 3" key="1">
    <citation type="submission" date="2006-10" db="EMBL/GenBank/DDBJ databases">
        <title>Complete sequence of Methanosaeta thermophila PT.</title>
        <authorList>
            <consortium name="US DOE Joint Genome Institute"/>
            <person name="Copeland A."/>
            <person name="Lucas S."/>
            <person name="Lapidus A."/>
            <person name="Barry K."/>
            <person name="Detter J.C."/>
            <person name="Glavina del Rio T."/>
            <person name="Hammon N."/>
            <person name="Israni S."/>
            <person name="Pitluck S."/>
            <person name="Chain P."/>
            <person name="Malfatti S."/>
            <person name="Shin M."/>
            <person name="Vergez L."/>
            <person name="Schmutz J."/>
            <person name="Larimer F."/>
            <person name="Land M."/>
            <person name="Hauser L."/>
            <person name="Kyrpides N."/>
            <person name="Kim E."/>
            <person name="Smith K.S."/>
            <person name="Ingram-Smith C."/>
            <person name="Richardson P."/>
        </authorList>
    </citation>
    <scope>NUCLEOTIDE SEQUENCE [LARGE SCALE GENOMIC DNA]</scope>
    <source>
        <strain evidence="3">DSM 6194 / JCM 14653 / NBRC 101360 / PT</strain>
    </source>
</reference>
<dbReference type="AlphaFoldDB" id="A0B750"/>
<name>A0B750_METTP</name>
<gene>
    <name evidence="2" type="ordered locus">Mthe_0734</name>
</gene>
<sequence>MRFGNRGGFNRGPREMHDVICSDCGKQTQVPFKPDGSRPVYCKECYQKHRPARVR</sequence>
<protein>
    <recommendedName>
        <fullName evidence="1">CxxC-x17-CxxC domain-containing protein</fullName>
    </recommendedName>
</protein>
<organism evidence="2 3">
    <name type="scientific">Methanothrix thermoacetophila (strain DSM 6194 / JCM 14653 / NBRC 101360 / PT)</name>
    <name type="common">Methanosaeta thermophila</name>
    <dbReference type="NCBI Taxonomy" id="349307"/>
    <lineage>
        <taxon>Archaea</taxon>
        <taxon>Methanobacteriati</taxon>
        <taxon>Methanobacteriota</taxon>
        <taxon>Stenosarchaea group</taxon>
        <taxon>Methanomicrobia</taxon>
        <taxon>Methanotrichales</taxon>
        <taxon>Methanotrichaceae</taxon>
        <taxon>Methanothrix</taxon>
    </lineage>
</organism>
<keyword evidence="3" id="KW-1185">Reference proteome</keyword>
<evidence type="ECO:0000313" key="3">
    <source>
        <dbReference type="Proteomes" id="UP000000674"/>
    </source>
</evidence>
<evidence type="ECO:0000259" key="1">
    <source>
        <dbReference type="Pfam" id="PF23477"/>
    </source>
</evidence>
<dbReference type="Proteomes" id="UP000000674">
    <property type="component" value="Chromosome"/>
</dbReference>
<dbReference type="HOGENOM" id="CLU_115791_3_1_2"/>
<proteinExistence type="predicted"/>
<evidence type="ECO:0000313" key="2">
    <source>
        <dbReference type="EMBL" id="ABK14524.1"/>
    </source>
</evidence>
<feature type="domain" description="CxxC-x17-CxxC" evidence="1">
    <location>
        <begin position="14"/>
        <end position="50"/>
    </location>
</feature>
<dbReference type="EMBL" id="CP000477">
    <property type="protein sequence ID" value="ABK14524.1"/>
    <property type="molecule type" value="Genomic_DNA"/>
</dbReference>
<accession>A0B750</accession>
<dbReference type="InterPro" id="IPR026363">
    <property type="entry name" value="CxxC-x17-CxxC_dom"/>
</dbReference>
<dbReference type="GeneID" id="4462113"/>
<dbReference type="OrthoDB" id="144439at2157"/>
<dbReference type="NCBIfam" id="TIGR04272">
    <property type="entry name" value="cxxc_cxxc_Mbark"/>
    <property type="match status" value="1"/>
</dbReference>